<dbReference type="InterPro" id="IPR006652">
    <property type="entry name" value="Kelch_1"/>
</dbReference>
<dbReference type="SMART" id="SM00612">
    <property type="entry name" value="Kelch"/>
    <property type="match status" value="2"/>
</dbReference>
<gene>
    <name evidence="2" type="primary">Klhdc3</name>
    <name evidence="2" type="ORF">NPIL_600031</name>
</gene>
<dbReference type="InterPro" id="IPR015915">
    <property type="entry name" value="Kelch-typ_b-propeller"/>
</dbReference>
<organism evidence="2 3">
    <name type="scientific">Nephila pilipes</name>
    <name type="common">Giant wood spider</name>
    <name type="synonym">Nephila maculata</name>
    <dbReference type="NCBI Taxonomy" id="299642"/>
    <lineage>
        <taxon>Eukaryota</taxon>
        <taxon>Metazoa</taxon>
        <taxon>Ecdysozoa</taxon>
        <taxon>Arthropoda</taxon>
        <taxon>Chelicerata</taxon>
        <taxon>Arachnida</taxon>
        <taxon>Araneae</taxon>
        <taxon>Araneomorphae</taxon>
        <taxon>Entelegynae</taxon>
        <taxon>Araneoidea</taxon>
        <taxon>Nephilidae</taxon>
        <taxon>Nephila</taxon>
    </lineage>
</organism>
<keyword evidence="3" id="KW-1185">Reference proteome</keyword>
<dbReference type="OrthoDB" id="432528at2759"/>
<dbReference type="GO" id="GO:0005737">
    <property type="term" value="C:cytoplasm"/>
    <property type="evidence" value="ECO:0007669"/>
    <property type="project" value="TreeGrafter"/>
</dbReference>
<dbReference type="SUPFAM" id="SSF117281">
    <property type="entry name" value="Kelch motif"/>
    <property type="match status" value="1"/>
</dbReference>
<dbReference type="PANTHER" id="PTHR46461">
    <property type="entry name" value="KELCH DOMAIN-CONTAINING PROTEIN 3"/>
    <property type="match status" value="1"/>
</dbReference>
<proteinExistence type="predicted"/>
<evidence type="ECO:0000313" key="2">
    <source>
        <dbReference type="EMBL" id="GFU24038.1"/>
    </source>
</evidence>
<feature type="non-terminal residue" evidence="2">
    <location>
        <position position="1"/>
    </location>
</feature>
<sequence>VFKGLTKSFNMYWTSCINRGGQERANHAAVAIGHRIYSFGGFCTDNMPKYMDVCCFDTISLKWFMANYRITNQSPRSCFGHSVVAYKDRIYLWGGESFFRSCNTLYCFEYGTLSWSIPETSGEGPKITDGHSACVIGDYMYIFGGYEEDTFGFSDKVFRINLITFNWETVLTHGLPPSKRDFHTASVIGNFMYIFGGRSARDSGEDYYLNDIMCLDTDSMVWSTPFCSGRLPNGRRSHSAVVYKGEIYIIGGFDGVTLRHLNDVFKYNPVNSEWIELKVNGEPPCPRKRHCAVLVKDSIYLYGGSSPAQSIVIARDEGSLDMQEHSDLYVLEFFPTLKRLSILNIVDNRIDADDLPIALKEEIEWLKSQSRPAFGRRNYSAFSPTP</sequence>
<reference evidence="2" key="1">
    <citation type="submission" date="2020-08" db="EMBL/GenBank/DDBJ databases">
        <title>Multicomponent nature underlies the extraordinary mechanical properties of spider dragline silk.</title>
        <authorList>
            <person name="Kono N."/>
            <person name="Nakamura H."/>
            <person name="Mori M."/>
            <person name="Yoshida Y."/>
            <person name="Ohtoshi R."/>
            <person name="Malay A.D."/>
            <person name="Moran D.A.P."/>
            <person name="Tomita M."/>
            <person name="Numata K."/>
            <person name="Arakawa K."/>
        </authorList>
    </citation>
    <scope>NUCLEOTIDE SEQUENCE</scope>
</reference>
<dbReference type="AlphaFoldDB" id="A0A8X6QP86"/>
<dbReference type="PANTHER" id="PTHR46461:SF1">
    <property type="entry name" value="KELCH DOMAIN-CONTAINING PROTEIN 3"/>
    <property type="match status" value="1"/>
</dbReference>
<dbReference type="GO" id="GO:0003682">
    <property type="term" value="F:chromatin binding"/>
    <property type="evidence" value="ECO:0007669"/>
    <property type="project" value="InterPro"/>
</dbReference>
<evidence type="ECO:0000313" key="3">
    <source>
        <dbReference type="Proteomes" id="UP000887013"/>
    </source>
</evidence>
<protein>
    <submittedName>
        <fullName evidence="2">Kelch domain-containing protein 3</fullName>
    </submittedName>
</protein>
<keyword evidence="1" id="KW-0880">Kelch repeat</keyword>
<dbReference type="InterPro" id="IPR052637">
    <property type="entry name" value="KLHDC3-like"/>
</dbReference>
<dbReference type="Gene3D" id="2.120.10.80">
    <property type="entry name" value="Kelch-type beta propeller"/>
    <property type="match status" value="2"/>
</dbReference>
<evidence type="ECO:0000256" key="1">
    <source>
        <dbReference type="ARBA" id="ARBA00022441"/>
    </source>
</evidence>
<name>A0A8X6QP86_NEPPI</name>
<dbReference type="Pfam" id="PF24681">
    <property type="entry name" value="Kelch_KLHDC2_KLHL20_DRC7"/>
    <property type="match status" value="1"/>
</dbReference>
<dbReference type="EMBL" id="BMAW01081338">
    <property type="protein sequence ID" value="GFU24038.1"/>
    <property type="molecule type" value="Genomic_DNA"/>
</dbReference>
<accession>A0A8X6QP86</accession>
<dbReference type="Proteomes" id="UP000887013">
    <property type="component" value="Unassembled WGS sequence"/>
</dbReference>
<comment type="caution">
    <text evidence="2">The sequence shown here is derived from an EMBL/GenBank/DDBJ whole genome shotgun (WGS) entry which is preliminary data.</text>
</comment>